<dbReference type="Pfam" id="PF04116">
    <property type="entry name" value="FA_hydroxylase"/>
    <property type="match status" value="1"/>
</dbReference>
<keyword evidence="3" id="KW-0444">Lipid biosynthesis</keyword>
<dbReference type="Proteomes" id="UP000244338">
    <property type="component" value="Unassembled WGS sequence"/>
</dbReference>
<evidence type="ECO:0000256" key="3">
    <source>
        <dbReference type="ARBA" id="ARBA00022516"/>
    </source>
</evidence>
<organism evidence="16 17">
    <name type="scientific">Candidatus Carbonibacillus altaicus</name>
    <dbReference type="NCBI Taxonomy" id="2163959"/>
    <lineage>
        <taxon>Bacteria</taxon>
        <taxon>Bacillati</taxon>
        <taxon>Bacillota</taxon>
        <taxon>Bacilli</taxon>
        <taxon>Bacillales</taxon>
        <taxon>Candidatus Carbonibacillus</taxon>
    </lineage>
</organism>
<evidence type="ECO:0000256" key="1">
    <source>
        <dbReference type="ARBA" id="ARBA00001947"/>
    </source>
</evidence>
<evidence type="ECO:0000256" key="10">
    <source>
        <dbReference type="ARBA" id="ARBA00023002"/>
    </source>
</evidence>
<keyword evidence="5" id="KW-0479">Metal-binding</keyword>
<dbReference type="PANTHER" id="PTHR12863">
    <property type="entry name" value="FATTY ACID HYDROXYLASE"/>
    <property type="match status" value="1"/>
</dbReference>
<evidence type="ECO:0000256" key="7">
    <source>
        <dbReference type="ARBA" id="ARBA00022832"/>
    </source>
</evidence>
<feature type="transmembrane region" description="Helical" evidence="14">
    <location>
        <begin position="86"/>
        <end position="106"/>
    </location>
</feature>
<evidence type="ECO:0000256" key="4">
    <source>
        <dbReference type="ARBA" id="ARBA00022692"/>
    </source>
</evidence>
<keyword evidence="4 14" id="KW-0812">Transmembrane</keyword>
<feature type="domain" description="Fatty acid hydroxylase" evidence="15">
    <location>
        <begin position="42"/>
        <end position="179"/>
    </location>
</feature>
<keyword evidence="13" id="KW-0275">Fatty acid biosynthesis</keyword>
<keyword evidence="6" id="KW-0256">Endoplasmic reticulum</keyword>
<dbReference type="EMBL" id="PEBX01000034">
    <property type="protein sequence ID" value="PTQ56291.1"/>
    <property type="molecule type" value="Genomic_DNA"/>
</dbReference>
<keyword evidence="7" id="KW-0276">Fatty acid metabolism</keyword>
<reference evidence="17" key="1">
    <citation type="journal article" date="2018" name="Sci. Rep.">
        <title>Lignite coal burning seam in the remote Altai Mountains harbors a hydrogen-driven thermophilic microbial community.</title>
        <authorList>
            <person name="Kadnikov V.V."/>
            <person name="Mardanov A.V."/>
            <person name="Ivasenko D.A."/>
            <person name="Antsiferov D.V."/>
            <person name="Beletsky A.V."/>
            <person name="Karnachuk O.V."/>
            <person name="Ravin N.V."/>
        </authorList>
    </citation>
    <scope>NUCLEOTIDE SEQUENCE [LARGE SCALE GENOMIC DNA]</scope>
</reference>
<feature type="transmembrane region" description="Helical" evidence="14">
    <location>
        <begin position="38"/>
        <end position="55"/>
    </location>
</feature>
<feature type="transmembrane region" description="Helical" evidence="14">
    <location>
        <begin position="12"/>
        <end position="32"/>
    </location>
</feature>
<evidence type="ECO:0000256" key="14">
    <source>
        <dbReference type="SAM" id="Phobius"/>
    </source>
</evidence>
<keyword evidence="10" id="KW-0560">Oxidoreductase</keyword>
<evidence type="ECO:0000256" key="5">
    <source>
        <dbReference type="ARBA" id="ARBA00022723"/>
    </source>
</evidence>
<protein>
    <submittedName>
        <fullName evidence="16">Fatty acid hydroxylase</fullName>
    </submittedName>
</protein>
<gene>
    <name evidence="16" type="ORF">BSOLF_0471</name>
</gene>
<comment type="cofactor">
    <cofactor evidence="1">
        <name>Zn(2+)</name>
        <dbReference type="ChEBI" id="CHEBI:29105"/>
    </cofactor>
</comment>
<comment type="subcellular location">
    <subcellularLocation>
        <location evidence="2">Endoplasmic reticulum membrane</location>
        <topology evidence="2">Multi-pass membrane protein</topology>
    </subcellularLocation>
</comment>
<evidence type="ECO:0000256" key="9">
    <source>
        <dbReference type="ARBA" id="ARBA00022989"/>
    </source>
</evidence>
<evidence type="ECO:0000256" key="12">
    <source>
        <dbReference type="ARBA" id="ARBA00023136"/>
    </source>
</evidence>
<evidence type="ECO:0000256" key="6">
    <source>
        <dbReference type="ARBA" id="ARBA00022824"/>
    </source>
</evidence>
<dbReference type="GO" id="GO:0016020">
    <property type="term" value="C:membrane"/>
    <property type="evidence" value="ECO:0007669"/>
    <property type="project" value="InterPro"/>
</dbReference>
<evidence type="ECO:0000313" key="16">
    <source>
        <dbReference type="EMBL" id="PTQ56291.1"/>
    </source>
</evidence>
<sequence length="195" mass="22879">MQRYYREFFSKSKIQFLLLVATISLILAILNFDGMRTVLAFLAGAALYAIAEYVVHYGLLHKFPNVVPPLYQGHMKHHQYPNETQYLFGPMLYDIIIYTVYFIVMWSVFQNYSLGMAVIAGSSVYHLYYQWMHYIAHRPVKPITPWGRWMKKKHLLHHFKDEHSWYGVSHPVMDFLLGTHIPKSSKASRSTDISS</sequence>
<keyword evidence="9 14" id="KW-1133">Transmembrane helix</keyword>
<name>A0A2R6Y0T9_9BACL</name>
<dbReference type="GO" id="GO:0005506">
    <property type="term" value="F:iron ion binding"/>
    <property type="evidence" value="ECO:0007669"/>
    <property type="project" value="InterPro"/>
</dbReference>
<accession>A0A2R6Y0T9</accession>
<proteinExistence type="predicted"/>
<dbReference type="GO" id="GO:0080132">
    <property type="term" value="F:fatty acid 2-hydroxylase activity"/>
    <property type="evidence" value="ECO:0007669"/>
    <property type="project" value="InterPro"/>
</dbReference>
<dbReference type="GO" id="GO:0006633">
    <property type="term" value="P:fatty acid biosynthetic process"/>
    <property type="evidence" value="ECO:0007669"/>
    <property type="project" value="UniProtKB-KW"/>
</dbReference>
<keyword evidence="8" id="KW-0862">Zinc</keyword>
<evidence type="ECO:0000256" key="11">
    <source>
        <dbReference type="ARBA" id="ARBA00023098"/>
    </source>
</evidence>
<evidence type="ECO:0000256" key="2">
    <source>
        <dbReference type="ARBA" id="ARBA00004477"/>
    </source>
</evidence>
<evidence type="ECO:0000256" key="13">
    <source>
        <dbReference type="ARBA" id="ARBA00023160"/>
    </source>
</evidence>
<keyword evidence="11" id="KW-0443">Lipid metabolism</keyword>
<comment type="caution">
    <text evidence="16">The sequence shown here is derived from an EMBL/GenBank/DDBJ whole genome shotgun (WGS) entry which is preliminary data.</text>
</comment>
<evidence type="ECO:0000313" key="17">
    <source>
        <dbReference type="Proteomes" id="UP000244338"/>
    </source>
</evidence>
<keyword evidence="12 14" id="KW-0472">Membrane</keyword>
<evidence type="ECO:0000259" key="15">
    <source>
        <dbReference type="Pfam" id="PF04116"/>
    </source>
</evidence>
<dbReference type="PANTHER" id="PTHR12863:SF1">
    <property type="entry name" value="FATTY ACID 2-HYDROXYLASE"/>
    <property type="match status" value="1"/>
</dbReference>
<dbReference type="InterPro" id="IPR014430">
    <property type="entry name" value="Scs7"/>
</dbReference>
<dbReference type="InterPro" id="IPR006694">
    <property type="entry name" value="Fatty_acid_hydroxylase"/>
</dbReference>
<evidence type="ECO:0000256" key="8">
    <source>
        <dbReference type="ARBA" id="ARBA00022833"/>
    </source>
</evidence>
<dbReference type="AlphaFoldDB" id="A0A2R6Y0T9"/>